<accession>B5EAA7</accession>
<reference evidence="2 3" key="1">
    <citation type="submission" date="2008-07" db="EMBL/GenBank/DDBJ databases">
        <title>Complete sequence of Geobacter bemidjiensis BEM.</title>
        <authorList>
            <consortium name="US DOE Joint Genome Institute"/>
            <person name="Lucas S."/>
            <person name="Copeland A."/>
            <person name="Lapidus A."/>
            <person name="Glavina del Rio T."/>
            <person name="Dalin E."/>
            <person name="Tice H."/>
            <person name="Bruce D."/>
            <person name="Goodwin L."/>
            <person name="Pitluck S."/>
            <person name="Kiss H."/>
            <person name="Brettin T."/>
            <person name="Detter J.C."/>
            <person name="Han C."/>
            <person name="Kuske C.R."/>
            <person name="Schmutz J."/>
            <person name="Larimer F."/>
            <person name="Land M."/>
            <person name="Hauser L."/>
            <person name="Kyrpides N."/>
            <person name="Lykidis A."/>
            <person name="Lovley D."/>
            <person name="Richardson P."/>
        </authorList>
    </citation>
    <scope>NUCLEOTIDE SEQUENCE [LARGE SCALE GENOMIC DNA]</scope>
    <source>
        <strain evidence="3">ATCC BAA-1014 / DSM 16622 / JCM 12645 / Bem</strain>
    </source>
</reference>
<keyword evidence="3" id="KW-1185">Reference proteome</keyword>
<dbReference type="PROSITE" id="PS51257">
    <property type="entry name" value="PROKAR_LIPOPROTEIN"/>
    <property type="match status" value="1"/>
</dbReference>
<evidence type="ECO:0000313" key="3">
    <source>
        <dbReference type="Proteomes" id="UP000008825"/>
    </source>
</evidence>
<gene>
    <name evidence="2" type="ordered locus">Gbem_1797</name>
</gene>
<evidence type="ECO:0000313" key="2">
    <source>
        <dbReference type="EMBL" id="ACH38813.1"/>
    </source>
</evidence>
<evidence type="ECO:0000256" key="1">
    <source>
        <dbReference type="SAM" id="SignalP"/>
    </source>
</evidence>
<reference evidence="2 3" key="2">
    <citation type="journal article" date="2010" name="BMC Genomics">
        <title>The genome of Geobacter bemidjiensis, exemplar for the subsurface clade of Geobacter species that predominate in Fe(III)-reducing subsurface environments.</title>
        <authorList>
            <person name="Aklujkar M."/>
            <person name="Young N.D."/>
            <person name="Holmes D."/>
            <person name="Chavan M."/>
            <person name="Risso C."/>
            <person name="Kiss H.E."/>
            <person name="Han C.S."/>
            <person name="Land M.L."/>
            <person name="Lovley D.R."/>
        </authorList>
    </citation>
    <scope>NUCLEOTIDE SEQUENCE [LARGE SCALE GENOMIC DNA]</scope>
    <source>
        <strain evidence="3">ATCC BAA-1014 / DSM 16622 / JCM 12645 / Bem</strain>
    </source>
</reference>
<proteinExistence type="predicted"/>
<sequence>MNKKRIMKLAVSATSLLSFVSLLAGCGGGGGESAPPQIATPTNSLVISTSGTAAALYGVQFTLQLPPGVTLATQGGALAAGVIAPSGGAAGATVTTNYDPVLAPRTVTVSLIKAPPAFPAGFPVGPFMTIIPVLPQGMTLAAGDFTLSSFKAWDDLTTYHEAPQITGAIAAP</sequence>
<feature type="signal peptide" evidence="1">
    <location>
        <begin position="1"/>
        <end position="24"/>
    </location>
</feature>
<keyword evidence="1" id="KW-0732">Signal</keyword>
<dbReference type="HOGENOM" id="CLU_1584117_0_0_7"/>
<dbReference type="EMBL" id="CP001124">
    <property type="protein sequence ID" value="ACH38813.1"/>
    <property type="molecule type" value="Genomic_DNA"/>
</dbReference>
<dbReference type="STRING" id="404380.Gbem_1797"/>
<keyword evidence="2" id="KW-0449">Lipoprotein</keyword>
<dbReference type="AlphaFoldDB" id="B5EAA7"/>
<dbReference type="KEGG" id="gbm:Gbem_1797"/>
<dbReference type="Proteomes" id="UP000008825">
    <property type="component" value="Chromosome"/>
</dbReference>
<feature type="chain" id="PRO_5002829638" evidence="1">
    <location>
        <begin position="25"/>
        <end position="172"/>
    </location>
</feature>
<organism evidence="2 3">
    <name type="scientific">Citrifermentans bemidjiense (strain ATCC BAA-1014 / DSM 16622 / JCM 12645 / Bem)</name>
    <name type="common">Geobacter bemidjiensis</name>
    <dbReference type="NCBI Taxonomy" id="404380"/>
    <lineage>
        <taxon>Bacteria</taxon>
        <taxon>Pseudomonadati</taxon>
        <taxon>Thermodesulfobacteriota</taxon>
        <taxon>Desulfuromonadia</taxon>
        <taxon>Geobacterales</taxon>
        <taxon>Geobacteraceae</taxon>
        <taxon>Citrifermentans</taxon>
    </lineage>
</organism>
<protein>
    <submittedName>
        <fullName evidence="2">Lipoprotein, putative</fullName>
    </submittedName>
</protein>
<name>B5EAA7_CITBB</name>